<dbReference type="RefSeq" id="WP_165973660.1">
    <property type="nucleotide sequence ID" value="NZ_SMCS01000010.1"/>
</dbReference>
<evidence type="ECO:0000256" key="1">
    <source>
        <dbReference type="ARBA" id="ARBA00010088"/>
    </source>
</evidence>
<accession>A0A4R3YLC3</accession>
<organism evidence="6 7">
    <name type="scientific">Luteibacter rhizovicinus</name>
    <dbReference type="NCBI Taxonomy" id="242606"/>
    <lineage>
        <taxon>Bacteria</taxon>
        <taxon>Pseudomonadati</taxon>
        <taxon>Pseudomonadota</taxon>
        <taxon>Gammaproteobacteria</taxon>
        <taxon>Lysobacterales</taxon>
        <taxon>Rhodanobacteraceae</taxon>
        <taxon>Luteibacter</taxon>
    </lineage>
</organism>
<keyword evidence="3" id="KW-0378">Hydrolase</keyword>
<evidence type="ECO:0000313" key="6">
    <source>
        <dbReference type="EMBL" id="TCV91603.1"/>
    </source>
</evidence>
<dbReference type="InterPro" id="IPR013595">
    <property type="entry name" value="Pept_S33_TAP-like_C"/>
</dbReference>
<dbReference type="Pfam" id="PF08386">
    <property type="entry name" value="Abhydrolase_4"/>
    <property type="match status" value="1"/>
</dbReference>
<gene>
    <name evidence="6" type="ORF">EC912_11033</name>
</gene>
<dbReference type="AlphaFoldDB" id="A0A4R3YLC3"/>
<dbReference type="Proteomes" id="UP000295645">
    <property type="component" value="Unassembled WGS sequence"/>
</dbReference>
<dbReference type="PANTHER" id="PTHR43248:SF29">
    <property type="entry name" value="TRIPEPTIDYL AMINOPEPTIDASE"/>
    <property type="match status" value="1"/>
</dbReference>
<dbReference type="Pfam" id="PF00561">
    <property type="entry name" value="Abhydrolase_1"/>
    <property type="match status" value="1"/>
</dbReference>
<comment type="caution">
    <text evidence="6">The sequence shown here is derived from an EMBL/GenBank/DDBJ whole genome shotgun (WGS) entry which is preliminary data.</text>
</comment>
<reference evidence="6 7" key="1">
    <citation type="submission" date="2019-03" db="EMBL/GenBank/DDBJ databases">
        <title>Above-ground endophytic microbial communities from plants in different locations in the United States.</title>
        <authorList>
            <person name="Frank C."/>
        </authorList>
    </citation>
    <scope>NUCLEOTIDE SEQUENCE [LARGE SCALE GENOMIC DNA]</scope>
    <source>
        <strain evidence="6 7">LP_13_YM</strain>
    </source>
</reference>
<dbReference type="InterPro" id="IPR051601">
    <property type="entry name" value="Serine_prot/Carboxylest_S33"/>
</dbReference>
<evidence type="ECO:0000259" key="5">
    <source>
        <dbReference type="Pfam" id="PF08386"/>
    </source>
</evidence>
<dbReference type="SUPFAM" id="SSF53474">
    <property type="entry name" value="alpha/beta-Hydrolases"/>
    <property type="match status" value="1"/>
</dbReference>
<evidence type="ECO:0000313" key="7">
    <source>
        <dbReference type="Proteomes" id="UP000295645"/>
    </source>
</evidence>
<evidence type="ECO:0000259" key="4">
    <source>
        <dbReference type="Pfam" id="PF00561"/>
    </source>
</evidence>
<keyword evidence="7" id="KW-1185">Reference proteome</keyword>
<feature type="domain" description="Peptidase S33 tripeptidyl aminopeptidase-like C-terminal" evidence="5">
    <location>
        <begin position="432"/>
        <end position="525"/>
    </location>
</feature>
<keyword evidence="2" id="KW-0732">Signal</keyword>
<dbReference type="InterPro" id="IPR000073">
    <property type="entry name" value="AB_hydrolase_1"/>
</dbReference>
<comment type="similarity">
    <text evidence="1">Belongs to the peptidase S33 family.</text>
</comment>
<dbReference type="Gene3D" id="3.40.50.1820">
    <property type="entry name" value="alpha/beta hydrolase"/>
    <property type="match status" value="1"/>
</dbReference>
<proteinExistence type="inferred from homology"/>
<evidence type="ECO:0000256" key="3">
    <source>
        <dbReference type="ARBA" id="ARBA00022801"/>
    </source>
</evidence>
<dbReference type="GO" id="GO:0016787">
    <property type="term" value="F:hydrolase activity"/>
    <property type="evidence" value="ECO:0007669"/>
    <property type="project" value="UniProtKB-KW"/>
</dbReference>
<dbReference type="EMBL" id="SMCS01000010">
    <property type="protein sequence ID" value="TCV91603.1"/>
    <property type="molecule type" value="Genomic_DNA"/>
</dbReference>
<evidence type="ECO:0000256" key="2">
    <source>
        <dbReference type="ARBA" id="ARBA00022729"/>
    </source>
</evidence>
<protein>
    <submittedName>
        <fullName evidence="6">TAP-like protein</fullName>
    </submittedName>
</protein>
<dbReference type="PANTHER" id="PTHR43248">
    <property type="entry name" value="2-SUCCINYL-6-HYDROXY-2,4-CYCLOHEXADIENE-1-CARBOXYLATE SYNTHASE"/>
    <property type="match status" value="1"/>
</dbReference>
<name>A0A4R3YLC3_9GAMM</name>
<dbReference type="InterPro" id="IPR029058">
    <property type="entry name" value="AB_hydrolase_fold"/>
</dbReference>
<sequence>MLRPLLCLGALACCSEIVARDAIEWELCDAYSVYAPEPGELADRTRCGLLTVPRDYNDPTAGAMRITVVRVTARDTAHRRGAIILNPGGPGAPNGLEFAMTTQQSWDRHDDPLLVEAANTYDFIGFLPRGTGIVEPTALTPESEGALRCTSTRPDVPYEDPNEDRTQGNVARMHASAEFTAQTCESQPMSRYVDTEMTVRDIDAIREVLGESRISFYGVSYGTWLASWYAARYPDRIDRLVLDSAMNITQDFDVARLAQAPETQAIIDDLVIPLAISRPEVFGLGDSPDAVRATFEAMPHVLKKSVREFLEVQLAQGNVREAGFVLSMGNDIGRIASHHPEADADTLVDLAKNYYRHEAPPELGAFATFMVPNVVYPAYSLPTADTFDLGVSDSINEAVACNDTQAIRDPTYWTRKGDSYAALYRMASGGAMTHRPCMYWTRHAASRPSPGDYARIPRALILQTEHDSRTPLPGAMSTYGALPNAAMVVLPGTTGHGVIARGNACSFGKIGNYLIHDRLPEGLSECRGSAIGNERLERLVEQATRSPRSSRVR</sequence>
<feature type="domain" description="AB hydrolase-1" evidence="4">
    <location>
        <begin position="182"/>
        <end position="257"/>
    </location>
</feature>